<evidence type="ECO:0000313" key="1">
    <source>
        <dbReference type="EMBL" id="MDR6805166.1"/>
    </source>
</evidence>
<keyword evidence="2" id="KW-1185">Reference proteome</keyword>
<sequence>MEFTLFLDESGDHGLDKVDPGFPVFTLCGIMFTISGYKRMTDCLNSVKHHFWGKKEVIFHSRDIRKCNKEFSVLLDLDVKRQFYERLNSCLKNGSYRIIAAAIDKNKHIQTYGHIADNPYEIALSFIIERSIFLLDDVKSTFKTIKIIIEKRGKKEDYQLASHFEKIKARGTGFISRERIRRYDMKIEFRSKKDNINGLQISDLIAYPISNHVIHPERANPAFDLIADKFYLKDGKRYGLKKFP</sequence>
<name>A0ABU1QVI3_9BACT</name>
<protein>
    <recommendedName>
        <fullName evidence="3">DUF3800 domain-containing protein</fullName>
    </recommendedName>
</protein>
<organism evidence="1 2">
    <name type="scientific">Dyadobacter fermentans</name>
    <dbReference type="NCBI Taxonomy" id="94254"/>
    <lineage>
        <taxon>Bacteria</taxon>
        <taxon>Pseudomonadati</taxon>
        <taxon>Bacteroidota</taxon>
        <taxon>Cytophagia</taxon>
        <taxon>Cytophagales</taxon>
        <taxon>Spirosomataceae</taxon>
        <taxon>Dyadobacter</taxon>
    </lineage>
</organism>
<evidence type="ECO:0000313" key="2">
    <source>
        <dbReference type="Proteomes" id="UP001264980"/>
    </source>
</evidence>
<dbReference type="EMBL" id="JAVDTI010000002">
    <property type="protein sequence ID" value="MDR6805166.1"/>
    <property type="molecule type" value="Genomic_DNA"/>
</dbReference>
<gene>
    <name evidence="1" type="ORF">J2W84_002212</name>
</gene>
<dbReference type="Pfam" id="PF12686">
    <property type="entry name" value="DUF3800"/>
    <property type="match status" value="1"/>
</dbReference>
<dbReference type="RefSeq" id="WP_309982695.1">
    <property type="nucleotide sequence ID" value="NZ_JAVDTI010000002.1"/>
</dbReference>
<proteinExistence type="predicted"/>
<accession>A0ABU1QVI3</accession>
<evidence type="ECO:0008006" key="3">
    <source>
        <dbReference type="Google" id="ProtNLM"/>
    </source>
</evidence>
<dbReference type="InterPro" id="IPR024524">
    <property type="entry name" value="DUF3800"/>
</dbReference>
<comment type="caution">
    <text evidence="1">The sequence shown here is derived from an EMBL/GenBank/DDBJ whole genome shotgun (WGS) entry which is preliminary data.</text>
</comment>
<dbReference type="Proteomes" id="UP001264980">
    <property type="component" value="Unassembled WGS sequence"/>
</dbReference>
<reference evidence="1 2" key="1">
    <citation type="submission" date="2023-07" db="EMBL/GenBank/DDBJ databases">
        <title>Sorghum-associated microbial communities from plants grown in Nebraska, USA.</title>
        <authorList>
            <person name="Schachtman D."/>
        </authorList>
    </citation>
    <scope>NUCLEOTIDE SEQUENCE [LARGE SCALE GENOMIC DNA]</scope>
    <source>
        <strain evidence="1 2">BE57</strain>
    </source>
</reference>